<dbReference type="AlphaFoldDB" id="A0A9E2KMQ1"/>
<evidence type="ECO:0000313" key="5">
    <source>
        <dbReference type="Proteomes" id="UP000824150"/>
    </source>
</evidence>
<dbReference type="Proteomes" id="UP000824150">
    <property type="component" value="Unassembled WGS sequence"/>
</dbReference>
<dbReference type="PANTHER" id="PTHR33495:SF2">
    <property type="entry name" value="ANTI-SIGMA FACTOR ANTAGONIST TM_1081-RELATED"/>
    <property type="match status" value="1"/>
</dbReference>
<dbReference type="Gene3D" id="3.30.750.24">
    <property type="entry name" value="STAS domain"/>
    <property type="match status" value="1"/>
</dbReference>
<feature type="domain" description="STAS" evidence="3">
    <location>
        <begin position="1"/>
        <end position="110"/>
    </location>
</feature>
<dbReference type="InterPro" id="IPR003658">
    <property type="entry name" value="Anti-sigma_ant"/>
</dbReference>
<evidence type="ECO:0000259" key="3">
    <source>
        <dbReference type="PROSITE" id="PS50801"/>
    </source>
</evidence>
<dbReference type="PANTHER" id="PTHR33495">
    <property type="entry name" value="ANTI-SIGMA FACTOR ANTAGONIST TM_1081-RELATED-RELATED"/>
    <property type="match status" value="1"/>
</dbReference>
<reference evidence="4" key="2">
    <citation type="submission" date="2021-04" db="EMBL/GenBank/DDBJ databases">
        <authorList>
            <person name="Gilroy R."/>
        </authorList>
    </citation>
    <scope>NUCLEOTIDE SEQUENCE</scope>
    <source>
        <strain evidence="4">687</strain>
    </source>
</reference>
<comment type="similarity">
    <text evidence="1 2">Belongs to the anti-sigma-factor antagonist family.</text>
</comment>
<dbReference type="SUPFAM" id="SSF52091">
    <property type="entry name" value="SpoIIaa-like"/>
    <property type="match status" value="1"/>
</dbReference>
<reference evidence="4" key="1">
    <citation type="journal article" date="2021" name="PeerJ">
        <title>Extensive microbial diversity within the chicken gut microbiome revealed by metagenomics and culture.</title>
        <authorList>
            <person name="Gilroy R."/>
            <person name="Ravi A."/>
            <person name="Getino M."/>
            <person name="Pursley I."/>
            <person name="Horton D.L."/>
            <person name="Alikhan N.F."/>
            <person name="Baker D."/>
            <person name="Gharbi K."/>
            <person name="Hall N."/>
            <person name="Watson M."/>
            <person name="Adriaenssens E.M."/>
            <person name="Foster-Nyarko E."/>
            <person name="Jarju S."/>
            <person name="Secka A."/>
            <person name="Antonio M."/>
            <person name="Oren A."/>
            <person name="Chaudhuri R.R."/>
            <person name="La Ragione R."/>
            <person name="Hildebrand F."/>
            <person name="Pallen M.J."/>
        </authorList>
    </citation>
    <scope>NUCLEOTIDE SEQUENCE</scope>
    <source>
        <strain evidence="4">687</strain>
    </source>
</reference>
<evidence type="ECO:0000256" key="1">
    <source>
        <dbReference type="ARBA" id="ARBA00009013"/>
    </source>
</evidence>
<sequence length="110" mass="11935">MQVTTSKLENKTLFAIDGRIDATTAPQLENTMLGKTQEASEAVLVDFSNVEYISSAGLRTMLKLAKLCNSKKLALRLFGLKPNVLEVFKVSGFSGIIKINADLNEALSSL</sequence>
<protein>
    <recommendedName>
        <fullName evidence="2">Anti-sigma factor antagonist</fullName>
    </recommendedName>
</protein>
<dbReference type="Pfam" id="PF01740">
    <property type="entry name" value="STAS"/>
    <property type="match status" value="1"/>
</dbReference>
<comment type="caution">
    <text evidence="4">The sequence shown here is derived from an EMBL/GenBank/DDBJ whole genome shotgun (WGS) entry which is preliminary data.</text>
</comment>
<gene>
    <name evidence="4" type="ORF">IAA31_02205</name>
</gene>
<dbReference type="PROSITE" id="PS50801">
    <property type="entry name" value="STAS"/>
    <property type="match status" value="1"/>
</dbReference>
<dbReference type="GO" id="GO:0043856">
    <property type="term" value="F:anti-sigma factor antagonist activity"/>
    <property type="evidence" value="ECO:0007669"/>
    <property type="project" value="InterPro"/>
</dbReference>
<dbReference type="NCBIfam" id="TIGR00377">
    <property type="entry name" value="ant_ant_sig"/>
    <property type="match status" value="1"/>
</dbReference>
<evidence type="ECO:0000256" key="2">
    <source>
        <dbReference type="RuleBase" id="RU003749"/>
    </source>
</evidence>
<dbReference type="CDD" id="cd07043">
    <property type="entry name" value="STAS_anti-anti-sigma_factors"/>
    <property type="match status" value="1"/>
</dbReference>
<name>A0A9E2KMQ1_9GAMM</name>
<organism evidence="4 5">
    <name type="scientific">Candidatus Anaerobiospirillum merdipullorum</name>
    <dbReference type="NCBI Taxonomy" id="2838450"/>
    <lineage>
        <taxon>Bacteria</taxon>
        <taxon>Pseudomonadati</taxon>
        <taxon>Pseudomonadota</taxon>
        <taxon>Gammaproteobacteria</taxon>
        <taxon>Aeromonadales</taxon>
        <taxon>Succinivibrionaceae</taxon>
        <taxon>Anaerobiospirillum</taxon>
    </lineage>
</organism>
<dbReference type="InterPro" id="IPR002645">
    <property type="entry name" value="STAS_dom"/>
</dbReference>
<accession>A0A9E2KMQ1</accession>
<dbReference type="InterPro" id="IPR036513">
    <property type="entry name" value="STAS_dom_sf"/>
</dbReference>
<proteinExistence type="inferred from homology"/>
<dbReference type="EMBL" id="JAHLFG010000027">
    <property type="protein sequence ID" value="MBU3826291.1"/>
    <property type="molecule type" value="Genomic_DNA"/>
</dbReference>
<evidence type="ECO:0000313" key="4">
    <source>
        <dbReference type="EMBL" id="MBU3826291.1"/>
    </source>
</evidence>